<gene>
    <name evidence="15" type="primary">C1Galt-L2</name>
    <name evidence="15" type="ORF">Hamer_G017433</name>
</gene>
<evidence type="ECO:0000256" key="7">
    <source>
        <dbReference type="ARBA" id="ARBA00022692"/>
    </source>
</evidence>
<feature type="compositionally biased region" description="Low complexity" evidence="12">
    <location>
        <begin position="175"/>
        <end position="186"/>
    </location>
</feature>
<evidence type="ECO:0000256" key="13">
    <source>
        <dbReference type="SAM" id="Phobius"/>
    </source>
</evidence>
<keyword evidence="16" id="KW-1185">Reference proteome</keyword>
<evidence type="ECO:0000256" key="6">
    <source>
        <dbReference type="ARBA" id="ARBA00022679"/>
    </source>
</evidence>
<dbReference type="GO" id="GO:0016020">
    <property type="term" value="C:membrane"/>
    <property type="evidence" value="ECO:0007669"/>
    <property type="project" value="UniProtKB-SubCell"/>
</dbReference>
<dbReference type="UniPathway" id="UPA00378"/>
<protein>
    <recommendedName>
        <fullName evidence="4">N-acetylgalactosaminide beta-1,3-galactosyltransferase</fullName>
        <ecNumber evidence="4">2.4.1.122</ecNumber>
    </recommendedName>
</protein>
<sequence length="488" mass="54450">MDQHNFTAEKVLWRWNVGLPPAGVQYPHRQAPAQPVTTRTLHRVCAGKMSVREAAGCVVRGGVLHCLLTLMAGFVLGLTLALLHFTSLSLSTTYHLPPSRLPLGSFVVVSECVVLYPIFTIVERYFPVTIGHGIYSICCISSPNTTLTSLLSGEWWGGLQEDNVLLSPPHPSLLPDAAPRGSSSSPPSAPLHTTKQNMSSHTGDLPPTRSGPGKKCYGSVAEQLMERVRVLCLVVTYPLHHTTHAIHIYHTWGRRCTKILFVTNAEEEDDEPGDEELPLLTVPHASRGRDGLWNKTRDSFRHAYLHYLDDFEWFVKADDDTYLILENLRYWLHDKDPETPLYYGCHFENIVPKGYMSGGAGYVLSRGALQAFVQAGLRNNTLAHSQGAEDVQMGRFMAAAGVHPGDSRDGNGRPRFFPFVPSDVLVPKAKSFDFWYWQNLAHDHEQGFECCSETTISFHYVSKTLLYTLEFFIYRLKAFGLGMATGDC</sequence>
<dbReference type="InterPro" id="IPR003378">
    <property type="entry name" value="Fringe-like_glycosylTrfase"/>
</dbReference>
<comment type="subcellular location">
    <subcellularLocation>
        <location evidence="1">Membrane</location>
        <topology evidence="1">Single-pass type II membrane protein</topology>
    </subcellularLocation>
</comment>
<keyword evidence="11 13" id="KW-0472">Membrane</keyword>
<dbReference type="GO" id="GO:0016263">
    <property type="term" value="F:glycoprotein-N-acetylgalactosamine 3-beta-galactosyltransferase activity"/>
    <property type="evidence" value="ECO:0007669"/>
    <property type="project" value="UniProtKB-EC"/>
</dbReference>
<feature type="region of interest" description="Disordered" evidence="12">
    <location>
        <begin position="175"/>
        <end position="214"/>
    </location>
</feature>
<evidence type="ECO:0000313" key="16">
    <source>
        <dbReference type="Proteomes" id="UP000747542"/>
    </source>
</evidence>
<dbReference type="EC" id="2.4.1.122" evidence="4"/>
<dbReference type="Proteomes" id="UP000747542">
    <property type="component" value="Unassembled WGS sequence"/>
</dbReference>
<keyword evidence="6" id="KW-0808">Transferase</keyword>
<comment type="pathway">
    <text evidence="2">Protein modification; protein glycosylation.</text>
</comment>
<dbReference type="AlphaFoldDB" id="A0A8J5JLR4"/>
<dbReference type="PANTHER" id="PTHR23033:SF14">
    <property type="entry name" value="GLYCOPROTEIN-N-ACETYLGALACTOSAMINE 3-BETA-GALACTOSYLTRANSFERASE 1-RELATED"/>
    <property type="match status" value="1"/>
</dbReference>
<dbReference type="Pfam" id="PF02434">
    <property type="entry name" value="Fringe"/>
    <property type="match status" value="1"/>
</dbReference>
<evidence type="ECO:0000256" key="1">
    <source>
        <dbReference type="ARBA" id="ARBA00004606"/>
    </source>
</evidence>
<comment type="similarity">
    <text evidence="3">Belongs to the glycosyltransferase 31 family. Beta3-Gal-T subfamily.</text>
</comment>
<dbReference type="EMBL" id="JAHLQT010031743">
    <property type="protein sequence ID" value="KAG7159990.1"/>
    <property type="molecule type" value="Genomic_DNA"/>
</dbReference>
<evidence type="ECO:0000256" key="12">
    <source>
        <dbReference type="SAM" id="MobiDB-lite"/>
    </source>
</evidence>
<proteinExistence type="inferred from homology"/>
<dbReference type="GO" id="GO:0000166">
    <property type="term" value="F:nucleotide binding"/>
    <property type="evidence" value="ECO:0007669"/>
    <property type="project" value="UniProtKB-KW"/>
</dbReference>
<keyword evidence="9" id="KW-0735">Signal-anchor</keyword>
<keyword evidence="10 13" id="KW-1133">Transmembrane helix</keyword>
<comment type="caution">
    <text evidence="15">The sequence shown here is derived from an EMBL/GenBank/DDBJ whole genome shotgun (WGS) entry which is preliminary data.</text>
</comment>
<evidence type="ECO:0000256" key="3">
    <source>
        <dbReference type="ARBA" id="ARBA00006462"/>
    </source>
</evidence>
<dbReference type="PANTHER" id="PTHR23033">
    <property type="entry name" value="BETA1,3-GALACTOSYLTRANSFERASE"/>
    <property type="match status" value="1"/>
</dbReference>
<accession>A0A8J5JLR4</accession>
<evidence type="ECO:0000256" key="10">
    <source>
        <dbReference type="ARBA" id="ARBA00022989"/>
    </source>
</evidence>
<evidence type="ECO:0000259" key="14">
    <source>
        <dbReference type="Pfam" id="PF02434"/>
    </source>
</evidence>
<feature type="compositionally biased region" description="Polar residues" evidence="12">
    <location>
        <begin position="191"/>
        <end position="202"/>
    </location>
</feature>
<evidence type="ECO:0000256" key="9">
    <source>
        <dbReference type="ARBA" id="ARBA00022968"/>
    </source>
</evidence>
<evidence type="ECO:0000256" key="11">
    <source>
        <dbReference type="ARBA" id="ARBA00023136"/>
    </source>
</evidence>
<evidence type="ECO:0000256" key="8">
    <source>
        <dbReference type="ARBA" id="ARBA00022741"/>
    </source>
</evidence>
<dbReference type="Gene3D" id="3.90.550.50">
    <property type="match status" value="1"/>
</dbReference>
<reference evidence="15" key="1">
    <citation type="journal article" date="2021" name="Sci. Adv.">
        <title>The American lobster genome reveals insights on longevity, neural, and immune adaptations.</title>
        <authorList>
            <person name="Polinski J.M."/>
            <person name="Zimin A.V."/>
            <person name="Clark K.F."/>
            <person name="Kohn A.B."/>
            <person name="Sadowski N."/>
            <person name="Timp W."/>
            <person name="Ptitsyn A."/>
            <person name="Khanna P."/>
            <person name="Romanova D.Y."/>
            <person name="Williams P."/>
            <person name="Greenwood S.J."/>
            <person name="Moroz L.L."/>
            <person name="Walt D.R."/>
            <person name="Bodnar A.G."/>
        </authorList>
    </citation>
    <scope>NUCLEOTIDE SEQUENCE</scope>
    <source>
        <strain evidence="15">GMGI-L3</strain>
    </source>
</reference>
<organism evidence="15 16">
    <name type="scientific">Homarus americanus</name>
    <name type="common">American lobster</name>
    <dbReference type="NCBI Taxonomy" id="6706"/>
    <lineage>
        <taxon>Eukaryota</taxon>
        <taxon>Metazoa</taxon>
        <taxon>Ecdysozoa</taxon>
        <taxon>Arthropoda</taxon>
        <taxon>Crustacea</taxon>
        <taxon>Multicrustacea</taxon>
        <taxon>Malacostraca</taxon>
        <taxon>Eumalacostraca</taxon>
        <taxon>Eucarida</taxon>
        <taxon>Decapoda</taxon>
        <taxon>Pleocyemata</taxon>
        <taxon>Astacidea</taxon>
        <taxon>Nephropoidea</taxon>
        <taxon>Nephropidae</taxon>
        <taxon>Homarus</taxon>
    </lineage>
</organism>
<evidence type="ECO:0000256" key="5">
    <source>
        <dbReference type="ARBA" id="ARBA00022676"/>
    </source>
</evidence>
<dbReference type="InterPro" id="IPR026050">
    <property type="entry name" value="C1GALT1/C1GALT1_chp1"/>
</dbReference>
<keyword evidence="7 13" id="KW-0812">Transmembrane</keyword>
<keyword evidence="5" id="KW-0328">Glycosyltransferase</keyword>
<feature type="transmembrane region" description="Helical" evidence="13">
    <location>
        <begin position="58"/>
        <end position="83"/>
    </location>
</feature>
<evidence type="ECO:0000256" key="2">
    <source>
        <dbReference type="ARBA" id="ARBA00004922"/>
    </source>
</evidence>
<name>A0A8J5JLR4_HOMAM</name>
<keyword evidence="8" id="KW-0547">Nucleotide-binding</keyword>
<evidence type="ECO:0000313" key="15">
    <source>
        <dbReference type="EMBL" id="KAG7159990.1"/>
    </source>
</evidence>
<evidence type="ECO:0000256" key="4">
    <source>
        <dbReference type="ARBA" id="ARBA00012557"/>
    </source>
</evidence>
<feature type="domain" description="Fringe-like glycosyltransferase" evidence="14">
    <location>
        <begin position="237"/>
        <end position="395"/>
    </location>
</feature>